<comment type="catalytic activity">
    <reaction evidence="1">
        <text>Endonucleolytic cleavage of RNA, removing extra 3' nucleotides from tRNA precursor, generating 3' termini of tRNAs. A 3'-hydroxy group is left at the tRNA terminus and a 5'-phosphoryl group is left at the trailer molecule.</text>
        <dbReference type="EC" id="3.1.26.11"/>
    </reaction>
</comment>
<dbReference type="InterPro" id="IPR036866">
    <property type="entry name" value="RibonucZ/Hydroxyglut_hydro"/>
</dbReference>
<dbReference type="PANTHER" id="PTHR12553">
    <property type="entry name" value="ZINC PHOSPHODIESTERASE ELAC PROTEIN 2"/>
    <property type="match status" value="1"/>
</dbReference>
<dbReference type="Gene3D" id="3.60.15.10">
    <property type="entry name" value="Ribonuclease Z/Hydroxyacylglutathione hydrolase-like"/>
    <property type="match status" value="2"/>
</dbReference>
<evidence type="ECO:0000259" key="12">
    <source>
        <dbReference type="Pfam" id="PF12706"/>
    </source>
</evidence>
<evidence type="ECO:0000256" key="1">
    <source>
        <dbReference type="ARBA" id="ARBA00000402"/>
    </source>
</evidence>
<organism evidence="14 15">
    <name type="scientific">Ambispora leptoticha</name>
    <dbReference type="NCBI Taxonomy" id="144679"/>
    <lineage>
        <taxon>Eukaryota</taxon>
        <taxon>Fungi</taxon>
        <taxon>Fungi incertae sedis</taxon>
        <taxon>Mucoromycota</taxon>
        <taxon>Glomeromycotina</taxon>
        <taxon>Glomeromycetes</taxon>
        <taxon>Archaeosporales</taxon>
        <taxon>Ambisporaceae</taxon>
        <taxon>Ambispora</taxon>
    </lineage>
</organism>
<feature type="domain" description="tRNase Z endonuclease" evidence="13">
    <location>
        <begin position="6"/>
        <end position="68"/>
    </location>
</feature>
<dbReference type="SUPFAM" id="SSF56281">
    <property type="entry name" value="Metallo-hydrolase/oxidoreductase"/>
    <property type="match status" value="2"/>
</dbReference>
<keyword evidence="7" id="KW-0479">Metal-binding</keyword>
<accession>A0A9N8Z6I6</accession>
<dbReference type="OrthoDB" id="527344at2759"/>
<dbReference type="Pfam" id="PF13691">
    <property type="entry name" value="Lactamase_B_4"/>
    <property type="match status" value="1"/>
</dbReference>
<evidence type="ECO:0000256" key="9">
    <source>
        <dbReference type="ARBA" id="ARBA00022801"/>
    </source>
</evidence>
<reference evidence="14" key="1">
    <citation type="submission" date="2021-06" db="EMBL/GenBank/DDBJ databases">
        <authorList>
            <person name="Kallberg Y."/>
            <person name="Tangrot J."/>
            <person name="Rosling A."/>
        </authorList>
    </citation>
    <scope>NUCLEOTIDE SEQUENCE</scope>
    <source>
        <strain evidence="14">FL130A</strain>
    </source>
</reference>
<dbReference type="EC" id="3.1.26.11" evidence="4"/>
<name>A0A9N8Z6I6_9GLOM</name>
<feature type="region of interest" description="Disordered" evidence="11">
    <location>
        <begin position="150"/>
        <end position="212"/>
    </location>
</feature>
<feature type="compositionally biased region" description="Polar residues" evidence="11">
    <location>
        <begin position="175"/>
        <end position="198"/>
    </location>
</feature>
<evidence type="ECO:0000256" key="4">
    <source>
        <dbReference type="ARBA" id="ARBA00012477"/>
    </source>
</evidence>
<dbReference type="EMBL" id="CAJVPS010000274">
    <property type="protein sequence ID" value="CAG8472470.1"/>
    <property type="molecule type" value="Genomic_DNA"/>
</dbReference>
<evidence type="ECO:0000256" key="10">
    <source>
        <dbReference type="ARBA" id="ARBA00022833"/>
    </source>
</evidence>
<dbReference type="Pfam" id="PF12706">
    <property type="entry name" value="Lactamase_B_2"/>
    <property type="match status" value="1"/>
</dbReference>
<evidence type="ECO:0000256" key="6">
    <source>
        <dbReference type="ARBA" id="ARBA00022722"/>
    </source>
</evidence>
<dbReference type="CDD" id="cd07718">
    <property type="entry name" value="RNaseZ_ELAC1_ELAC2-C-term-like_MBL-fold"/>
    <property type="match status" value="1"/>
</dbReference>
<protein>
    <recommendedName>
        <fullName evidence="4">ribonuclease Z</fullName>
        <ecNumber evidence="4">3.1.26.11</ecNumber>
    </recommendedName>
</protein>
<keyword evidence="15" id="KW-1185">Reference proteome</keyword>
<dbReference type="AlphaFoldDB" id="A0A9N8Z6I6"/>
<comment type="caution">
    <text evidence="14">The sequence shown here is derived from an EMBL/GenBank/DDBJ whole genome shotgun (WGS) entry which is preliminary data.</text>
</comment>
<dbReference type="InterPro" id="IPR027794">
    <property type="entry name" value="tRNase_Z_dom"/>
</dbReference>
<comment type="similarity">
    <text evidence="3">Belongs to the RNase Z family.</text>
</comment>
<dbReference type="PANTHER" id="PTHR12553:SF49">
    <property type="entry name" value="ZINC PHOSPHODIESTERASE ELAC PROTEIN 2"/>
    <property type="match status" value="1"/>
</dbReference>
<comment type="cofactor">
    <cofactor evidence="2">
        <name>Zn(2+)</name>
        <dbReference type="ChEBI" id="CHEBI:29105"/>
    </cofactor>
</comment>
<evidence type="ECO:0000256" key="5">
    <source>
        <dbReference type="ARBA" id="ARBA00022694"/>
    </source>
</evidence>
<dbReference type="GO" id="GO:1990180">
    <property type="term" value="P:mitochondrial tRNA 3'-end processing"/>
    <property type="evidence" value="ECO:0007669"/>
    <property type="project" value="TreeGrafter"/>
</dbReference>
<feature type="compositionally biased region" description="Basic and acidic residues" evidence="11">
    <location>
        <begin position="199"/>
        <end position="208"/>
    </location>
</feature>
<keyword evidence="9" id="KW-0378">Hydrolase</keyword>
<evidence type="ECO:0000256" key="7">
    <source>
        <dbReference type="ARBA" id="ARBA00022723"/>
    </source>
</evidence>
<proteinExistence type="inferred from homology"/>
<evidence type="ECO:0000256" key="2">
    <source>
        <dbReference type="ARBA" id="ARBA00001947"/>
    </source>
</evidence>
<dbReference type="GO" id="GO:0046872">
    <property type="term" value="F:metal ion binding"/>
    <property type="evidence" value="ECO:0007669"/>
    <property type="project" value="UniProtKB-KW"/>
</dbReference>
<feature type="domain" description="Metallo-beta-lactamase" evidence="12">
    <location>
        <begin position="545"/>
        <end position="733"/>
    </location>
</feature>
<dbReference type="InterPro" id="IPR001279">
    <property type="entry name" value="Metallo-B-lactamas"/>
</dbReference>
<keyword evidence="8" id="KW-0255">Endonuclease</keyword>
<evidence type="ECO:0000256" key="11">
    <source>
        <dbReference type="SAM" id="MobiDB-lite"/>
    </source>
</evidence>
<dbReference type="GO" id="GO:0042781">
    <property type="term" value="F:3'-tRNA processing endoribonuclease activity"/>
    <property type="evidence" value="ECO:0007669"/>
    <property type="project" value="UniProtKB-EC"/>
</dbReference>
<dbReference type="InterPro" id="IPR047151">
    <property type="entry name" value="RNZ2-like"/>
</dbReference>
<sequence>MKSYIQILGCATPDTTPSVLVHFDTRAAQRYLFNCGEGTQRVCLENKVRLPKLQNIFTTRVVWETLGGLPGMLLSMADAGIPSARILGGENLTHFLVATRNFIVRSTMSVETLEFPEDGMEFKDENLIIKAALIYPEDLRQSIASDNNSSLSTAEISLPQKRSHDLASLDHSEQKSSSLDTAGETATKSSSTNTTPEKSLSDQRREFFPQRLPKSRISSTSIAYICKGPDYKGKFNPQAAQALGLPPGPQYAKLVNGHSVTTPDGNTVHPHQVLSGARGGIIFIIIDIPSVDYISSLITNQDLALYQKSEKDMEPGAVIHMLGNGVLEDERYRAWMKKFGGNTQHIIANGEYCPQRLIFNHAGKSQYKLSKLDSTQFRIPFYSNEPLKNFKEDGDHNVDKRRFHSVPDLPRKVTTSAPLLIYDMEPKPKLDATQIPPLFDLKDPNSSVIKSVKYLRDYLAIAQQIRKEFDTNKMPTTNIPGHDVTVTTLGTGSSAPSKYRNVSGNLITIPKYGSILLDVGEGTYGTLIRLFGPLGKKAHDGMMTLEECINGLKCIFISHLHADHHLGTMRILKIWNELNKDKPNSRLSIVAPGRLFKWLDEHSDIEYFGFPKMQFIDNRDILPNSRYYNVKKIENLKMDLGLKDITSVEVIHCPSAYGVSLQHLDGWKLVYSGDTRPCDNLIRIGKNATLLIHEATFENDLIDDALGKRHCTTSEAVKVSERMNAQSTLFTHFSQRYPKVPVFTDAHNRIGISFDMMQFQLGDFYKLPKYVRALKVLYGDECEEAKEDSVEDVLFAGK</sequence>
<evidence type="ECO:0000313" key="15">
    <source>
        <dbReference type="Proteomes" id="UP000789508"/>
    </source>
</evidence>
<keyword evidence="6" id="KW-0540">Nuclease</keyword>
<dbReference type="Proteomes" id="UP000789508">
    <property type="component" value="Unassembled WGS sequence"/>
</dbReference>
<gene>
    <name evidence="14" type="ORF">ALEPTO_LOCUS2080</name>
</gene>
<feature type="compositionally biased region" description="Basic and acidic residues" evidence="11">
    <location>
        <begin position="162"/>
        <end position="174"/>
    </location>
</feature>
<keyword evidence="5" id="KW-0819">tRNA processing</keyword>
<keyword evidence="10" id="KW-0862">Zinc</keyword>
<dbReference type="GO" id="GO:0005739">
    <property type="term" value="C:mitochondrion"/>
    <property type="evidence" value="ECO:0007669"/>
    <property type="project" value="TreeGrafter"/>
</dbReference>
<evidence type="ECO:0000259" key="13">
    <source>
        <dbReference type="Pfam" id="PF13691"/>
    </source>
</evidence>
<evidence type="ECO:0000256" key="8">
    <source>
        <dbReference type="ARBA" id="ARBA00022759"/>
    </source>
</evidence>
<evidence type="ECO:0000256" key="3">
    <source>
        <dbReference type="ARBA" id="ARBA00007823"/>
    </source>
</evidence>
<evidence type="ECO:0000313" key="14">
    <source>
        <dbReference type="EMBL" id="CAG8472470.1"/>
    </source>
</evidence>